<keyword evidence="3" id="KW-0539">Nucleus</keyword>
<proteinExistence type="predicted"/>
<dbReference type="SUPFAM" id="SSF111430">
    <property type="entry name" value="YAP1 redox domain"/>
    <property type="match status" value="1"/>
</dbReference>
<dbReference type="EMBL" id="JASJQH010000894">
    <property type="protein sequence ID" value="KAK9762608.1"/>
    <property type="molecule type" value="Genomic_DNA"/>
</dbReference>
<dbReference type="InterPro" id="IPR023167">
    <property type="entry name" value="Yap1_redox_dom_sf"/>
</dbReference>
<gene>
    <name evidence="6" type="primary">YAP1_7</name>
    <name evidence="6" type="ORF">K7432_011494</name>
</gene>
<dbReference type="Gene3D" id="1.20.5.170">
    <property type="match status" value="1"/>
</dbReference>
<comment type="caution">
    <text evidence="6">The sequence shown here is derived from an EMBL/GenBank/DDBJ whole genome shotgun (WGS) entry which is preliminary data.</text>
</comment>
<reference evidence="6 7" key="1">
    <citation type="submission" date="2023-04" db="EMBL/GenBank/DDBJ databases">
        <title>Genome of Basidiobolus ranarum AG-B5.</title>
        <authorList>
            <person name="Stajich J.E."/>
            <person name="Carter-House D."/>
            <person name="Gryganskyi A."/>
        </authorList>
    </citation>
    <scope>NUCLEOTIDE SEQUENCE [LARGE SCALE GENOMIC DNA]</scope>
    <source>
        <strain evidence="6 7">AG-B5</strain>
    </source>
</reference>
<comment type="subcellular location">
    <subcellularLocation>
        <location evidence="2">Cytoplasm</location>
    </subcellularLocation>
    <subcellularLocation>
        <location evidence="1">Nucleus</location>
    </subcellularLocation>
</comment>
<evidence type="ECO:0000256" key="5">
    <source>
        <dbReference type="SAM" id="MobiDB-lite"/>
    </source>
</evidence>
<evidence type="ECO:0000256" key="1">
    <source>
        <dbReference type="ARBA" id="ARBA00004123"/>
    </source>
</evidence>
<evidence type="ECO:0000313" key="7">
    <source>
        <dbReference type="Proteomes" id="UP001479436"/>
    </source>
</evidence>
<dbReference type="PANTHER" id="PTHR40621">
    <property type="entry name" value="TRANSCRIPTION FACTOR KAPC-RELATED"/>
    <property type="match status" value="1"/>
</dbReference>
<dbReference type="CDD" id="cd14688">
    <property type="entry name" value="bZIP_YAP"/>
    <property type="match status" value="1"/>
</dbReference>
<dbReference type="GO" id="GO:0003677">
    <property type="term" value="F:DNA binding"/>
    <property type="evidence" value="ECO:0007669"/>
    <property type="project" value="UniProtKB-KW"/>
</dbReference>
<keyword evidence="7" id="KW-1185">Reference proteome</keyword>
<organism evidence="6 7">
    <name type="scientific">Basidiobolus ranarum</name>
    <dbReference type="NCBI Taxonomy" id="34480"/>
    <lineage>
        <taxon>Eukaryota</taxon>
        <taxon>Fungi</taxon>
        <taxon>Fungi incertae sedis</taxon>
        <taxon>Zoopagomycota</taxon>
        <taxon>Entomophthoromycotina</taxon>
        <taxon>Basidiobolomycetes</taxon>
        <taxon>Basidiobolales</taxon>
        <taxon>Basidiobolaceae</taxon>
        <taxon>Basidiobolus</taxon>
    </lineage>
</organism>
<accession>A0ABR2WM56</accession>
<dbReference type="InterPro" id="IPR046347">
    <property type="entry name" value="bZIP_sf"/>
</dbReference>
<dbReference type="PANTHER" id="PTHR40621:SF6">
    <property type="entry name" value="AP-1-LIKE TRANSCRIPTION FACTOR YAP1-RELATED"/>
    <property type="match status" value="1"/>
</dbReference>
<sequence length="444" mass="49515">MSSCEGNKTPEIHHGKFAYGLLDPSKDPEFQFSENPKVVQQTDKTYHKKPGRKPLTSIPDSKRKAQILTAQRAFRERKKYYLEELENKVKTCEVSHDNTISSLQKELLELKERLAQLEAENQALKNIEPVLDSTFVAERDYDFHSNNGFSVSTTANSLEAFNNTQINYGFIPHPALNGPTISGQREVMMPMPGMSVPQYEGFSIAEPYEPLSLIGDDTSQVSILGSDRSNSPGFDLLSSPLSDFTLMPIEIPEAREYLETELEQQLYPLDATTSSHSSILNPVKPPATIQAQEPLHCCEKPVETLTNGFQEVSEVVRGCNYETPCIPKSQDEAALCESLTCVAIGVPPTTVSTDRLVLELEESAVQLDGAPMDSTSRRKYLSARDVWEKFSNQSEFSHLSVDCLCKQLKSKVKILHGGEKRHVILAEDEVSAAFERLHVSTTTQ</sequence>
<dbReference type="InterPro" id="IPR050936">
    <property type="entry name" value="AP-1-like"/>
</dbReference>
<dbReference type="Gene3D" id="1.10.238.100">
    <property type="entry name" value="YAP1 redox domain. Chain B"/>
    <property type="match status" value="1"/>
</dbReference>
<keyword evidence="6" id="KW-0238">DNA-binding</keyword>
<evidence type="ECO:0000256" key="4">
    <source>
        <dbReference type="SAM" id="Coils"/>
    </source>
</evidence>
<name>A0ABR2WM56_9FUNG</name>
<evidence type="ECO:0000256" key="3">
    <source>
        <dbReference type="ARBA" id="ARBA00023242"/>
    </source>
</evidence>
<feature type="coiled-coil region" evidence="4">
    <location>
        <begin position="100"/>
        <end position="127"/>
    </location>
</feature>
<evidence type="ECO:0000256" key="2">
    <source>
        <dbReference type="ARBA" id="ARBA00004496"/>
    </source>
</evidence>
<evidence type="ECO:0000313" key="6">
    <source>
        <dbReference type="EMBL" id="KAK9762608.1"/>
    </source>
</evidence>
<keyword evidence="4" id="KW-0175">Coiled coil</keyword>
<feature type="region of interest" description="Disordered" evidence="5">
    <location>
        <begin position="37"/>
        <end position="58"/>
    </location>
</feature>
<dbReference type="Proteomes" id="UP001479436">
    <property type="component" value="Unassembled WGS sequence"/>
</dbReference>
<dbReference type="SUPFAM" id="SSF57959">
    <property type="entry name" value="Leucine zipper domain"/>
    <property type="match status" value="1"/>
</dbReference>
<protein>
    <submittedName>
        <fullName evidence="6">DNA-binding transcription factor yap1</fullName>
    </submittedName>
</protein>